<dbReference type="InterPro" id="IPR029018">
    <property type="entry name" value="Hex-like_dom2"/>
</dbReference>
<name>A0A9P6RUC6_9FUNG</name>
<accession>A0A9P6RUC6</accession>
<feature type="domain" description="Alpha-N-acetylglucosaminidase C-terminal" evidence="6">
    <location>
        <begin position="778"/>
        <end position="960"/>
    </location>
</feature>
<dbReference type="Gene3D" id="3.30.379.10">
    <property type="entry name" value="Chitobiase/beta-hexosaminidase domain 2-like"/>
    <property type="match status" value="1"/>
</dbReference>
<feature type="region of interest" description="Disordered" evidence="2">
    <location>
        <begin position="49"/>
        <end position="81"/>
    </location>
</feature>
<evidence type="ECO:0000256" key="2">
    <source>
        <dbReference type="SAM" id="MobiDB-lite"/>
    </source>
</evidence>
<keyword evidence="1" id="KW-0378">Hydrolase</keyword>
<dbReference type="Pfam" id="PF05089">
    <property type="entry name" value="NAGLU"/>
    <property type="match status" value="1"/>
</dbReference>
<feature type="domain" description="Alpha-N-acetylglucosaminidase N-terminal" evidence="5">
    <location>
        <begin position="91"/>
        <end position="182"/>
    </location>
</feature>
<feature type="signal peptide" evidence="3">
    <location>
        <begin position="1"/>
        <end position="31"/>
    </location>
</feature>
<dbReference type="EMBL" id="JAAAIP010000035">
    <property type="protein sequence ID" value="KAG0328409.1"/>
    <property type="molecule type" value="Genomic_DNA"/>
</dbReference>
<dbReference type="Proteomes" id="UP000738325">
    <property type="component" value="Unassembled WGS sequence"/>
</dbReference>
<dbReference type="Pfam" id="PF12971">
    <property type="entry name" value="NAGLU_N"/>
    <property type="match status" value="1"/>
</dbReference>
<dbReference type="OrthoDB" id="64736at2759"/>
<evidence type="ECO:0000259" key="5">
    <source>
        <dbReference type="Pfam" id="PF12971"/>
    </source>
</evidence>
<protein>
    <recommendedName>
        <fullName evidence="9">Alpha-N-acetylglucosaminidase</fullName>
    </recommendedName>
</protein>
<gene>
    <name evidence="7" type="ORF">BGZ99_005424</name>
</gene>
<keyword evidence="3" id="KW-0732">Signal</keyword>
<evidence type="ECO:0000259" key="4">
    <source>
        <dbReference type="Pfam" id="PF05089"/>
    </source>
</evidence>
<feature type="domain" description="Alpha-N-acetylglucosaminidase tim-barrel" evidence="4">
    <location>
        <begin position="201"/>
        <end position="553"/>
    </location>
</feature>
<dbReference type="Pfam" id="PF12972">
    <property type="entry name" value="NAGLU_C"/>
    <property type="match status" value="2"/>
</dbReference>
<dbReference type="InterPro" id="IPR007781">
    <property type="entry name" value="NAGLU"/>
</dbReference>
<dbReference type="PANTHER" id="PTHR12872:SF1">
    <property type="entry name" value="ALPHA-N-ACETYLGLUCOSAMINIDASE"/>
    <property type="match status" value="1"/>
</dbReference>
<dbReference type="InterPro" id="IPR024732">
    <property type="entry name" value="NAGLU_C"/>
</dbReference>
<evidence type="ECO:0000313" key="7">
    <source>
        <dbReference type="EMBL" id="KAG0328409.1"/>
    </source>
</evidence>
<dbReference type="InterPro" id="IPR024733">
    <property type="entry name" value="NAGLU_tim-barrel"/>
</dbReference>
<evidence type="ECO:0008006" key="9">
    <source>
        <dbReference type="Google" id="ProtNLM"/>
    </source>
</evidence>
<evidence type="ECO:0000313" key="8">
    <source>
        <dbReference type="Proteomes" id="UP000738325"/>
    </source>
</evidence>
<dbReference type="Gene3D" id="3.20.20.80">
    <property type="entry name" value="Glycosidases"/>
    <property type="match status" value="1"/>
</dbReference>
<reference evidence="7" key="1">
    <citation type="journal article" date="2020" name="Fungal Divers.">
        <title>Resolving the Mortierellaceae phylogeny through synthesis of multi-gene phylogenetics and phylogenomics.</title>
        <authorList>
            <person name="Vandepol N."/>
            <person name="Liber J."/>
            <person name="Desiro A."/>
            <person name="Na H."/>
            <person name="Kennedy M."/>
            <person name="Barry K."/>
            <person name="Grigoriev I.V."/>
            <person name="Miller A.N."/>
            <person name="O'Donnell K."/>
            <person name="Stajich J.E."/>
            <person name="Bonito G."/>
        </authorList>
    </citation>
    <scope>NUCLEOTIDE SEQUENCE</scope>
    <source>
        <strain evidence="7">REB-010B</strain>
    </source>
</reference>
<feature type="chain" id="PRO_5040308426" description="Alpha-N-acetylglucosaminidase" evidence="3">
    <location>
        <begin position="32"/>
        <end position="1008"/>
    </location>
</feature>
<organism evidence="7 8">
    <name type="scientific">Dissophora globulifera</name>
    <dbReference type="NCBI Taxonomy" id="979702"/>
    <lineage>
        <taxon>Eukaryota</taxon>
        <taxon>Fungi</taxon>
        <taxon>Fungi incertae sedis</taxon>
        <taxon>Mucoromycota</taxon>
        <taxon>Mortierellomycotina</taxon>
        <taxon>Mortierellomycetes</taxon>
        <taxon>Mortierellales</taxon>
        <taxon>Mortierellaceae</taxon>
        <taxon>Dissophora</taxon>
    </lineage>
</organism>
<dbReference type="Gene3D" id="1.20.120.670">
    <property type="entry name" value="N-acetyl-b-d-glucoasminidase"/>
    <property type="match status" value="2"/>
</dbReference>
<keyword evidence="8" id="KW-1185">Reference proteome</keyword>
<dbReference type="GO" id="GO:0016787">
    <property type="term" value="F:hydrolase activity"/>
    <property type="evidence" value="ECO:0007669"/>
    <property type="project" value="UniProtKB-KW"/>
</dbReference>
<dbReference type="AlphaFoldDB" id="A0A9P6RUC6"/>
<feature type="domain" description="Alpha-N-acetylglucosaminidase C-terminal" evidence="6">
    <location>
        <begin position="588"/>
        <end position="674"/>
    </location>
</feature>
<dbReference type="PANTHER" id="PTHR12872">
    <property type="entry name" value="ALPHA-N-ACETYLGLUCOSAMINIDASE"/>
    <property type="match status" value="1"/>
</dbReference>
<comment type="caution">
    <text evidence="7">The sequence shown here is derived from an EMBL/GenBank/DDBJ whole genome shotgun (WGS) entry which is preliminary data.</text>
</comment>
<sequence>MLSPLRVRSSRRTHTFFCLLLLLTASLPVRWDTSHNCIGQVHATPILQHSSEPSSRRILPETLLPRSSSSTGSSSSSFEKRDSVSSVQQTLSALVTRLLAPQYHDHFVFSLKPDLVSDSSTNLHDTFRISNVAGNDNKSSAKIEIEGATMAGLGAGLNYYIREICQVDISWSGDRLHAMPAVPPKVPQTKGVIRASFVPWRYYINVVTFGYSFAFWDWERWQRELDWMFLNGINMALSMVGQEYVFRHMYESLGLTREELNNFFSGPAYMPWQRMGNIQGSWSLTNDTQFKNDWIDSQWELQGHIMSRMHDFNITAIMPSFNGFVPRELANIFPDVKFANASDWGAIEDPYSRVSFVSPSESLFVNLTQRLFETQTSLYEQMGLGGDGTNTHNYYLLDLYNELSPVCMTSDCLRGATSGVMKAMKIADPKAVWVMQSWFLLNTDLWKTVETKAFFDGIREVNDGRDAFVIDLYADVKPLWNETDGFFGIDWGWSMLNNFGGGQGLYGTLPTLLTEPFRGFQQSRKVMRGMGITMEGINNNEYMYQVVLDIPWESVEATLNLPSAIASPNNIPERQPLDQPPLDGQKHLEAYLRRRYGPDQTSSAVIEAWTTLSRTVWDCRTNQMAQSRSYLDITPALDMYRSGFMTTKFWYNQSKVVKAWGQLVQSTETVASKTRRGHGMLQNSVQQVLRIGMGQASLDTSSQEAQSEDILASLPVDSRERKAALSKSFSERIRDAIKNTLGQMTDNRNRVNADDNPTSFATLLKRSAAPALSEADLPLNESSFRYDIVDVTREIMVAVVIPGLHKELVEAYKVKDLARTRSWGNLILESIKDTDRILATHTHFMLGPWINAARISAKIVQSTSATLNTTINAAGYADYLEHSARNQITWWGPTGQQGLDDYASKEWSGLVKGYFYPRWQIFVDRLVTAVKDGHTLDYKAYLADSLKVQADWIRRQTCLGNDGSSNTTDCQGKETFPVEPVEDTTLVAQDLWDRWNKVAARLAAAADQ</sequence>
<feature type="compositionally biased region" description="Low complexity" evidence="2">
    <location>
        <begin position="67"/>
        <end position="77"/>
    </location>
</feature>
<evidence type="ECO:0000256" key="3">
    <source>
        <dbReference type="SAM" id="SignalP"/>
    </source>
</evidence>
<dbReference type="InterPro" id="IPR024240">
    <property type="entry name" value="NAGLU_N"/>
</dbReference>
<evidence type="ECO:0000259" key="6">
    <source>
        <dbReference type="Pfam" id="PF12972"/>
    </source>
</evidence>
<proteinExistence type="predicted"/>
<evidence type="ECO:0000256" key="1">
    <source>
        <dbReference type="ARBA" id="ARBA00022801"/>
    </source>
</evidence>